<reference evidence="1 2" key="1">
    <citation type="journal article" date="2015" name="Genome Announc.">
        <title>Expanding the biotechnology potential of lactobacilli through comparative genomics of 213 strains and associated genera.</title>
        <authorList>
            <person name="Sun Z."/>
            <person name="Harris H.M."/>
            <person name="McCann A."/>
            <person name="Guo C."/>
            <person name="Argimon S."/>
            <person name="Zhang W."/>
            <person name="Yang X."/>
            <person name="Jeffery I.B."/>
            <person name="Cooney J.C."/>
            <person name="Kagawa T.F."/>
            <person name="Liu W."/>
            <person name="Song Y."/>
            <person name="Salvetti E."/>
            <person name="Wrobel A."/>
            <person name="Rasinkangas P."/>
            <person name="Parkhill J."/>
            <person name="Rea M.C."/>
            <person name="O'Sullivan O."/>
            <person name="Ritari J."/>
            <person name="Douillard F.P."/>
            <person name="Paul Ross R."/>
            <person name="Yang R."/>
            <person name="Briner A.E."/>
            <person name="Felis G.E."/>
            <person name="de Vos W.M."/>
            <person name="Barrangou R."/>
            <person name="Klaenhammer T.R."/>
            <person name="Caufield P.W."/>
            <person name="Cui Y."/>
            <person name="Zhang H."/>
            <person name="O'Toole P.W."/>
        </authorList>
    </citation>
    <scope>NUCLEOTIDE SEQUENCE [LARGE SCALE GENOMIC DNA]</scope>
    <source>
        <strain evidence="1 2">DSM 12744</strain>
    </source>
</reference>
<dbReference type="OrthoDB" id="2329191at2"/>
<organism evidence="1 2">
    <name type="scientific">Schleiferilactobacillus perolens DSM 12744</name>
    <dbReference type="NCBI Taxonomy" id="1423792"/>
    <lineage>
        <taxon>Bacteria</taxon>
        <taxon>Bacillati</taxon>
        <taxon>Bacillota</taxon>
        <taxon>Bacilli</taxon>
        <taxon>Lactobacillales</taxon>
        <taxon>Lactobacillaceae</taxon>
        <taxon>Schleiferilactobacillus</taxon>
    </lineage>
</organism>
<proteinExistence type="predicted"/>
<sequence>MPRQILSSKKIIQQAVILITHDQTPTFSNIAREMGTRSQALYVYFANQDQLRGAIFLWALGTLSDTLKNQLFGLSGRPAIERFAQVCRTVGLQNIRLARFVLMTPRHLQDNTAHQTVTDLNGLLMQLCATYSDKKNDQIIIARTLRNLIVGEIVNVGAGWFHNPTVSAADSFNQMITNYLDTLSTG</sequence>
<accession>A0A0R1MSP1</accession>
<dbReference type="Proteomes" id="UP000051330">
    <property type="component" value="Unassembled WGS sequence"/>
</dbReference>
<keyword evidence="2" id="KW-1185">Reference proteome</keyword>
<evidence type="ECO:0000313" key="1">
    <source>
        <dbReference type="EMBL" id="KRL11071.1"/>
    </source>
</evidence>
<dbReference type="Gene3D" id="1.10.357.10">
    <property type="entry name" value="Tetracycline Repressor, domain 2"/>
    <property type="match status" value="1"/>
</dbReference>
<dbReference type="STRING" id="1423792.FD09_GL000796"/>
<dbReference type="EMBL" id="AZEC01000013">
    <property type="protein sequence ID" value="KRL11071.1"/>
    <property type="molecule type" value="Genomic_DNA"/>
</dbReference>
<dbReference type="InterPro" id="IPR009057">
    <property type="entry name" value="Homeodomain-like_sf"/>
</dbReference>
<dbReference type="PATRIC" id="fig|1423792.3.peg.812"/>
<evidence type="ECO:0000313" key="2">
    <source>
        <dbReference type="Proteomes" id="UP000051330"/>
    </source>
</evidence>
<dbReference type="AlphaFoldDB" id="A0A0R1MSP1"/>
<dbReference type="RefSeq" id="WP_057821756.1">
    <property type="nucleotide sequence ID" value="NZ_AZEC01000013.1"/>
</dbReference>
<protein>
    <submittedName>
        <fullName evidence="1">TetR family transcriptional regulator</fullName>
    </submittedName>
</protein>
<comment type="caution">
    <text evidence="1">The sequence shown here is derived from an EMBL/GenBank/DDBJ whole genome shotgun (WGS) entry which is preliminary data.</text>
</comment>
<gene>
    <name evidence="1" type="ORF">FD09_GL000796</name>
</gene>
<name>A0A0R1MSP1_9LACO</name>
<dbReference type="SUPFAM" id="SSF46689">
    <property type="entry name" value="Homeodomain-like"/>
    <property type="match status" value="1"/>
</dbReference>